<dbReference type="RefSeq" id="WP_172589520.1">
    <property type="nucleotide sequence ID" value="NZ_AP026732.1"/>
</dbReference>
<dbReference type="EMBL" id="JASGOQ010000001">
    <property type="protein sequence ID" value="MDV5392782.1"/>
    <property type="molecule type" value="Genomic_DNA"/>
</dbReference>
<sequence>MSLTSHPLLNSLKEMLGIIQIALNVLQTTSKRQGWAPSHRDAASTGPAVFKTNLLQKNGISAIFFSEMLYWVFFHIFDVVLALWHIPSLQINASTTF</sequence>
<organism evidence="1 2">
    <name type="scientific">Shewanella xiamenensis</name>
    <dbReference type="NCBI Taxonomy" id="332186"/>
    <lineage>
        <taxon>Bacteria</taxon>
        <taxon>Pseudomonadati</taxon>
        <taxon>Pseudomonadota</taxon>
        <taxon>Gammaproteobacteria</taxon>
        <taxon>Alteromonadales</taxon>
        <taxon>Shewanellaceae</taxon>
        <taxon>Shewanella</taxon>
    </lineage>
</organism>
<evidence type="ECO:0000313" key="1">
    <source>
        <dbReference type="EMBL" id="MDV5392782.1"/>
    </source>
</evidence>
<dbReference type="Proteomes" id="UP001187859">
    <property type="component" value="Unassembled WGS sequence"/>
</dbReference>
<gene>
    <name evidence="1" type="ORF">QM089_21540</name>
</gene>
<reference evidence="1" key="1">
    <citation type="submission" date="2023-05" db="EMBL/GenBank/DDBJ databases">
        <title>Colonisation of extended spectrum b-lactamase- and carbapenemase-producing bacteria on hospital surfaces from low- and middle-income countries.</title>
        <authorList>
            <person name="Nieto-Rosado M."/>
            <person name="Sands K."/>
            <person name="Iregbu K."/>
            <person name="Zahra R."/>
            <person name="Mazarati J.B."/>
            <person name="Mehtar S."/>
            <person name="Barnards-Group B."/>
            <person name="Walsh T.R."/>
        </authorList>
    </citation>
    <scope>NUCLEOTIDE SEQUENCE</scope>
    <source>
        <strain evidence="1">PP-E493</strain>
    </source>
</reference>
<accession>A0AAE4TN05</accession>
<dbReference type="AlphaFoldDB" id="A0AAE4TN05"/>
<comment type="caution">
    <text evidence="1">The sequence shown here is derived from an EMBL/GenBank/DDBJ whole genome shotgun (WGS) entry which is preliminary data.</text>
</comment>
<proteinExistence type="predicted"/>
<evidence type="ECO:0000313" key="2">
    <source>
        <dbReference type="Proteomes" id="UP001187859"/>
    </source>
</evidence>
<name>A0AAE4TN05_9GAMM</name>
<protein>
    <submittedName>
        <fullName evidence="1">Uncharacterized protein</fullName>
    </submittedName>
</protein>